<comment type="caution">
    <text evidence="6">The sequence shown here is derived from an EMBL/GenBank/DDBJ whole genome shotgun (WGS) entry which is preliminary data.</text>
</comment>
<protein>
    <recommendedName>
        <fullName evidence="5">Major facilitator superfamily (MFS) profile domain-containing protein</fullName>
    </recommendedName>
</protein>
<organism evidence="6 7">
    <name type="scientific">Capronia epimyces CBS 606.96</name>
    <dbReference type="NCBI Taxonomy" id="1182542"/>
    <lineage>
        <taxon>Eukaryota</taxon>
        <taxon>Fungi</taxon>
        <taxon>Dikarya</taxon>
        <taxon>Ascomycota</taxon>
        <taxon>Pezizomycotina</taxon>
        <taxon>Eurotiomycetes</taxon>
        <taxon>Chaetothyriomycetidae</taxon>
        <taxon>Chaetothyriales</taxon>
        <taxon>Herpotrichiellaceae</taxon>
        <taxon>Capronia</taxon>
    </lineage>
</organism>
<feature type="transmembrane region" description="Helical" evidence="4">
    <location>
        <begin position="209"/>
        <end position="231"/>
    </location>
</feature>
<dbReference type="CDD" id="cd17352">
    <property type="entry name" value="MFS_MCT_SLC16"/>
    <property type="match status" value="1"/>
</dbReference>
<name>W9XUC0_9EURO</name>
<comment type="similarity">
    <text evidence="2">Belongs to the major facilitator superfamily. Monocarboxylate porter (TC 2.A.1.13) family.</text>
</comment>
<comment type="subcellular location">
    <subcellularLocation>
        <location evidence="1">Membrane</location>
        <topology evidence="1">Multi-pass membrane protein</topology>
    </subcellularLocation>
</comment>
<dbReference type="RefSeq" id="XP_007733157.1">
    <property type="nucleotide sequence ID" value="XM_007734967.1"/>
</dbReference>
<feature type="transmembrane region" description="Helical" evidence="4">
    <location>
        <begin position="251"/>
        <end position="275"/>
    </location>
</feature>
<feature type="transmembrane region" description="Helical" evidence="4">
    <location>
        <begin position="126"/>
        <end position="145"/>
    </location>
</feature>
<keyword evidence="4" id="KW-0472">Membrane</keyword>
<dbReference type="OrthoDB" id="6499973at2759"/>
<dbReference type="AlphaFoldDB" id="W9XUC0"/>
<feature type="transmembrane region" description="Helical" evidence="4">
    <location>
        <begin position="342"/>
        <end position="367"/>
    </location>
</feature>
<accession>W9XUC0</accession>
<sequence length="439" mass="46430">MAAPISSQQSALHDDMQPTSHATNSSLGDAAGAEKGDLQVPTDYPDGGAAAWAVAIGTSAVLFCTLGYVNSFGVYQTYYQEHQLKTTSPSTIAWIGSLQAFFQFSGSLFGGPLFDRYGATVMRIPALLYVFSIMMTSICTKYWHFLLAQGIFGGISLGMTFAPAAAAVGQYFHKHRGVAMGIGIAGSSLGGVVFPIALNQLLRKPNLGFGWSVRIVGFIVLALLAPSCLFIKARLPPRNTSFFLPRAFKELRYTSLVGSSFFLIMGLFPPMFFLPSYAIAHGMSSELAFYLVAILNSASLPGRVIPGFLADRFGRLNMLFLAGLSTGILSLCWQACHTNAAILLYTVLFGFCSGAIISGQVVALATVPKDPRNIGTYLGMGLGAAALATLVGPPAGGAMVKNYHAYTQVSIFSGVVCLVGAALVIPAKLTAGHDLLSRN</sequence>
<feature type="transmembrane region" description="Helical" evidence="4">
    <location>
        <begin position="151"/>
        <end position="171"/>
    </location>
</feature>
<evidence type="ECO:0000256" key="1">
    <source>
        <dbReference type="ARBA" id="ARBA00004141"/>
    </source>
</evidence>
<feature type="transmembrane region" description="Helical" evidence="4">
    <location>
        <begin position="91"/>
        <end position="114"/>
    </location>
</feature>
<evidence type="ECO:0000313" key="6">
    <source>
        <dbReference type="EMBL" id="EXJ84172.1"/>
    </source>
</evidence>
<dbReference type="InterPro" id="IPR020846">
    <property type="entry name" value="MFS_dom"/>
</dbReference>
<dbReference type="eggNOG" id="KOG2504">
    <property type="taxonomic scope" value="Eukaryota"/>
</dbReference>
<evidence type="ECO:0000259" key="5">
    <source>
        <dbReference type="PROSITE" id="PS50850"/>
    </source>
</evidence>
<dbReference type="Proteomes" id="UP000019478">
    <property type="component" value="Unassembled WGS sequence"/>
</dbReference>
<evidence type="ECO:0000313" key="7">
    <source>
        <dbReference type="Proteomes" id="UP000019478"/>
    </source>
</evidence>
<evidence type="ECO:0000256" key="2">
    <source>
        <dbReference type="ARBA" id="ARBA00006727"/>
    </source>
</evidence>
<dbReference type="GO" id="GO:0022857">
    <property type="term" value="F:transmembrane transporter activity"/>
    <property type="evidence" value="ECO:0007669"/>
    <property type="project" value="InterPro"/>
</dbReference>
<keyword evidence="4" id="KW-0812">Transmembrane</keyword>
<evidence type="ECO:0000256" key="4">
    <source>
        <dbReference type="SAM" id="Phobius"/>
    </source>
</evidence>
<keyword evidence="4" id="KW-1133">Transmembrane helix</keyword>
<feature type="transmembrane region" description="Helical" evidence="4">
    <location>
        <begin position="287"/>
        <end position="306"/>
    </location>
</feature>
<feature type="transmembrane region" description="Helical" evidence="4">
    <location>
        <begin position="405"/>
        <end position="425"/>
    </location>
</feature>
<dbReference type="PANTHER" id="PTHR11360:SF281">
    <property type="entry name" value="ASPYRIDONES EFFLUX PROTEIN APDF-RELATED"/>
    <property type="match status" value="1"/>
</dbReference>
<feature type="domain" description="Major facilitator superfamily (MFS) profile" evidence="5">
    <location>
        <begin position="250"/>
        <end position="439"/>
    </location>
</feature>
<dbReference type="InterPro" id="IPR036259">
    <property type="entry name" value="MFS_trans_sf"/>
</dbReference>
<feature type="transmembrane region" description="Helical" evidence="4">
    <location>
        <begin position="374"/>
        <end position="393"/>
    </location>
</feature>
<feature type="transmembrane region" description="Helical" evidence="4">
    <location>
        <begin position="178"/>
        <end position="197"/>
    </location>
</feature>
<feature type="transmembrane region" description="Helical" evidence="4">
    <location>
        <begin position="49"/>
        <end position="71"/>
    </location>
</feature>
<reference evidence="6 7" key="1">
    <citation type="submission" date="2013-03" db="EMBL/GenBank/DDBJ databases">
        <title>The Genome Sequence of Capronia epimyces CBS 606.96.</title>
        <authorList>
            <consortium name="The Broad Institute Genomics Platform"/>
            <person name="Cuomo C."/>
            <person name="de Hoog S."/>
            <person name="Gorbushina A."/>
            <person name="Walker B."/>
            <person name="Young S.K."/>
            <person name="Zeng Q."/>
            <person name="Gargeya S."/>
            <person name="Fitzgerald M."/>
            <person name="Haas B."/>
            <person name="Abouelleil A."/>
            <person name="Allen A.W."/>
            <person name="Alvarado L."/>
            <person name="Arachchi H.M."/>
            <person name="Berlin A.M."/>
            <person name="Chapman S.B."/>
            <person name="Gainer-Dewar J."/>
            <person name="Goldberg J."/>
            <person name="Griggs A."/>
            <person name="Gujja S."/>
            <person name="Hansen M."/>
            <person name="Howarth C."/>
            <person name="Imamovic A."/>
            <person name="Ireland A."/>
            <person name="Larimer J."/>
            <person name="McCowan C."/>
            <person name="Murphy C."/>
            <person name="Pearson M."/>
            <person name="Poon T.W."/>
            <person name="Priest M."/>
            <person name="Roberts A."/>
            <person name="Saif S."/>
            <person name="Shea T."/>
            <person name="Sisk P."/>
            <person name="Sykes S."/>
            <person name="Wortman J."/>
            <person name="Nusbaum C."/>
            <person name="Birren B."/>
        </authorList>
    </citation>
    <scope>NUCLEOTIDE SEQUENCE [LARGE SCALE GENOMIC DNA]</scope>
    <source>
        <strain evidence="6 7">CBS 606.96</strain>
    </source>
</reference>
<dbReference type="PANTHER" id="PTHR11360">
    <property type="entry name" value="MONOCARBOXYLATE TRANSPORTER"/>
    <property type="match status" value="1"/>
</dbReference>
<dbReference type="SUPFAM" id="SSF103473">
    <property type="entry name" value="MFS general substrate transporter"/>
    <property type="match status" value="1"/>
</dbReference>
<dbReference type="PROSITE" id="PS50850">
    <property type="entry name" value="MFS"/>
    <property type="match status" value="1"/>
</dbReference>
<keyword evidence="7" id="KW-1185">Reference proteome</keyword>
<feature type="transmembrane region" description="Helical" evidence="4">
    <location>
        <begin position="318"/>
        <end position="336"/>
    </location>
</feature>
<dbReference type="Gene3D" id="1.20.1250.20">
    <property type="entry name" value="MFS general substrate transporter like domains"/>
    <property type="match status" value="2"/>
</dbReference>
<dbReference type="InterPro" id="IPR011701">
    <property type="entry name" value="MFS"/>
</dbReference>
<evidence type="ECO:0000256" key="3">
    <source>
        <dbReference type="SAM" id="MobiDB-lite"/>
    </source>
</evidence>
<dbReference type="HOGENOM" id="CLU_001265_1_1_1"/>
<dbReference type="InterPro" id="IPR050327">
    <property type="entry name" value="Proton-linked_MCT"/>
</dbReference>
<feature type="compositionally biased region" description="Polar residues" evidence="3">
    <location>
        <begin position="1"/>
        <end position="27"/>
    </location>
</feature>
<gene>
    <name evidence="6" type="ORF">A1O3_04839</name>
</gene>
<dbReference type="Pfam" id="PF07690">
    <property type="entry name" value="MFS_1"/>
    <property type="match status" value="1"/>
</dbReference>
<dbReference type="GO" id="GO:0016020">
    <property type="term" value="C:membrane"/>
    <property type="evidence" value="ECO:0007669"/>
    <property type="project" value="UniProtKB-SubCell"/>
</dbReference>
<dbReference type="GeneID" id="19168957"/>
<dbReference type="EMBL" id="AMGY01000004">
    <property type="protein sequence ID" value="EXJ84172.1"/>
    <property type="molecule type" value="Genomic_DNA"/>
</dbReference>
<feature type="region of interest" description="Disordered" evidence="3">
    <location>
        <begin position="1"/>
        <end position="34"/>
    </location>
</feature>
<proteinExistence type="inferred from homology"/>